<keyword evidence="2" id="KW-1185">Reference proteome</keyword>
<organism evidence="1 2">
    <name type="scientific">Caligus rogercresseyi</name>
    <name type="common">Sea louse</name>
    <dbReference type="NCBI Taxonomy" id="217165"/>
    <lineage>
        <taxon>Eukaryota</taxon>
        <taxon>Metazoa</taxon>
        <taxon>Ecdysozoa</taxon>
        <taxon>Arthropoda</taxon>
        <taxon>Crustacea</taxon>
        <taxon>Multicrustacea</taxon>
        <taxon>Hexanauplia</taxon>
        <taxon>Copepoda</taxon>
        <taxon>Siphonostomatoida</taxon>
        <taxon>Caligidae</taxon>
        <taxon>Caligus</taxon>
    </lineage>
</organism>
<name>A0A7T8GU58_CALRO</name>
<gene>
    <name evidence="1" type="ORF">FKW44_018262</name>
</gene>
<evidence type="ECO:0000313" key="2">
    <source>
        <dbReference type="Proteomes" id="UP000595437"/>
    </source>
</evidence>
<dbReference type="Proteomes" id="UP000595437">
    <property type="component" value="Chromosome 12"/>
</dbReference>
<proteinExistence type="predicted"/>
<accession>A0A7T8GU58</accession>
<protein>
    <submittedName>
        <fullName evidence="1">Uncharacterized protein</fullName>
    </submittedName>
</protein>
<evidence type="ECO:0000313" key="1">
    <source>
        <dbReference type="EMBL" id="QQP37850.1"/>
    </source>
</evidence>
<dbReference type="AlphaFoldDB" id="A0A7T8GU58"/>
<sequence>MSDPINTRNILISSTKHRLLSWGTDFIGYTPYFYHGSDKNDDRLQHPFGQGGTT</sequence>
<dbReference type="EMBL" id="CP045901">
    <property type="protein sequence ID" value="QQP37850.1"/>
    <property type="molecule type" value="Genomic_DNA"/>
</dbReference>
<reference evidence="2" key="1">
    <citation type="submission" date="2021-01" db="EMBL/GenBank/DDBJ databases">
        <title>Caligus Genome Assembly.</title>
        <authorList>
            <person name="Gallardo-Escarate C."/>
        </authorList>
    </citation>
    <scope>NUCLEOTIDE SEQUENCE [LARGE SCALE GENOMIC DNA]</scope>
</reference>